<evidence type="ECO:0000313" key="12">
    <source>
        <dbReference type="EMBL" id="MBC8590801.1"/>
    </source>
</evidence>
<evidence type="ECO:0000256" key="6">
    <source>
        <dbReference type="ARBA" id="ARBA00023163"/>
    </source>
</evidence>
<accession>A0A926EXJ7</accession>
<evidence type="ECO:0000256" key="9">
    <source>
        <dbReference type="PROSITE-ProRule" id="PRU01091"/>
    </source>
</evidence>
<dbReference type="Pfam" id="PF00072">
    <property type="entry name" value="Response_reg"/>
    <property type="match status" value="1"/>
</dbReference>
<dbReference type="GO" id="GO:0032993">
    <property type="term" value="C:protein-DNA complex"/>
    <property type="evidence" value="ECO:0007669"/>
    <property type="project" value="TreeGrafter"/>
</dbReference>
<evidence type="ECO:0000256" key="3">
    <source>
        <dbReference type="ARBA" id="ARBA00023012"/>
    </source>
</evidence>
<dbReference type="Gene3D" id="6.10.250.690">
    <property type="match status" value="1"/>
</dbReference>
<evidence type="ECO:0000256" key="4">
    <source>
        <dbReference type="ARBA" id="ARBA00023015"/>
    </source>
</evidence>
<dbReference type="PROSITE" id="PS51755">
    <property type="entry name" value="OMPR_PHOB"/>
    <property type="match status" value="1"/>
</dbReference>
<keyword evidence="5 9" id="KW-0238">DNA-binding</keyword>
<feature type="DNA-binding region" description="OmpR/PhoB-type" evidence="9">
    <location>
        <begin position="129"/>
        <end position="228"/>
    </location>
</feature>
<dbReference type="PROSITE" id="PS50110">
    <property type="entry name" value="RESPONSE_REGULATORY"/>
    <property type="match status" value="1"/>
</dbReference>
<dbReference type="InterPro" id="IPR001789">
    <property type="entry name" value="Sig_transdc_resp-reg_receiver"/>
</dbReference>
<dbReference type="GO" id="GO:0006355">
    <property type="term" value="P:regulation of DNA-templated transcription"/>
    <property type="evidence" value="ECO:0007669"/>
    <property type="project" value="InterPro"/>
</dbReference>
<dbReference type="InterPro" id="IPR039420">
    <property type="entry name" value="WalR-like"/>
</dbReference>
<evidence type="ECO:0000256" key="1">
    <source>
        <dbReference type="ARBA" id="ARBA00018672"/>
    </source>
</evidence>
<dbReference type="Gene3D" id="1.10.10.10">
    <property type="entry name" value="Winged helix-like DNA-binding domain superfamily/Winged helix DNA-binding domain"/>
    <property type="match status" value="1"/>
</dbReference>
<dbReference type="GO" id="GO:0000976">
    <property type="term" value="F:transcription cis-regulatory region binding"/>
    <property type="evidence" value="ECO:0007669"/>
    <property type="project" value="TreeGrafter"/>
</dbReference>
<comment type="caution">
    <text evidence="8">Lacks conserved residue(s) required for the propagation of feature annotation.</text>
</comment>
<dbReference type="Gene3D" id="3.40.50.2300">
    <property type="match status" value="1"/>
</dbReference>
<keyword evidence="4" id="KW-0805">Transcription regulation</keyword>
<comment type="function">
    <text evidence="7">May play the central regulatory role in sporulation. It may be an element of the effector pathway responsible for the activation of sporulation genes in response to nutritional stress. Spo0A may act in concert with spo0H (a sigma factor) to control the expression of some genes that are critical to the sporulation process.</text>
</comment>
<dbReference type="SMART" id="SM00448">
    <property type="entry name" value="REC"/>
    <property type="match status" value="1"/>
</dbReference>
<protein>
    <recommendedName>
        <fullName evidence="1">Stage 0 sporulation protein A homolog</fullName>
    </recommendedName>
</protein>
<dbReference type="CDD" id="cd00383">
    <property type="entry name" value="trans_reg_C"/>
    <property type="match status" value="1"/>
</dbReference>
<comment type="caution">
    <text evidence="12">The sequence shown here is derived from an EMBL/GenBank/DDBJ whole genome shotgun (WGS) entry which is preliminary data.</text>
</comment>
<dbReference type="PANTHER" id="PTHR48111">
    <property type="entry name" value="REGULATOR OF RPOS"/>
    <property type="match status" value="1"/>
</dbReference>
<keyword evidence="3" id="KW-0902">Two-component regulatory system</keyword>
<keyword evidence="13" id="KW-1185">Reference proteome</keyword>
<sequence>MKENILIADVDKSLAKELEYSLEQEDYSIDKVYSGRSIFERLNKKNYDLVILELEMPDINGLEICRRVRAYSLVPIFIVSTNNEDINKILAFEYGADDYLVKPFNILELKGRIRTILRRVNHDNKKNTNHIFKIKNFIINSLRRKITIDNKDIRLTSKEFDLFYVLSSNPGKVFTREELLDKVWGYAHHGDVRTVDVHVRRIREKIEKNAKDTQYIMTKWGVGYYFNNI</sequence>
<evidence type="ECO:0000259" key="11">
    <source>
        <dbReference type="PROSITE" id="PS51755"/>
    </source>
</evidence>
<dbReference type="SUPFAM" id="SSF52172">
    <property type="entry name" value="CheY-like"/>
    <property type="match status" value="1"/>
</dbReference>
<keyword evidence="2" id="KW-0597">Phosphoprotein</keyword>
<evidence type="ECO:0000256" key="2">
    <source>
        <dbReference type="ARBA" id="ARBA00022553"/>
    </source>
</evidence>
<dbReference type="FunFam" id="1.10.10.10:FF:000018">
    <property type="entry name" value="DNA-binding response regulator ResD"/>
    <property type="match status" value="1"/>
</dbReference>
<gene>
    <name evidence="12" type="ORF">H8689_06600</name>
</gene>
<organism evidence="12 13">
    <name type="scientific">Wansuia hejianensis</name>
    <dbReference type="NCBI Taxonomy" id="2763667"/>
    <lineage>
        <taxon>Bacteria</taxon>
        <taxon>Bacillati</taxon>
        <taxon>Bacillota</taxon>
        <taxon>Clostridia</taxon>
        <taxon>Lachnospirales</taxon>
        <taxon>Lachnospiraceae</taxon>
        <taxon>Wansuia</taxon>
    </lineage>
</organism>
<dbReference type="RefSeq" id="WP_249323635.1">
    <property type="nucleotide sequence ID" value="NZ_JACRTK010000002.1"/>
</dbReference>
<dbReference type="GO" id="GO:0000156">
    <property type="term" value="F:phosphorelay response regulator activity"/>
    <property type="evidence" value="ECO:0007669"/>
    <property type="project" value="TreeGrafter"/>
</dbReference>
<evidence type="ECO:0000256" key="7">
    <source>
        <dbReference type="ARBA" id="ARBA00024867"/>
    </source>
</evidence>
<reference evidence="12 13" key="1">
    <citation type="submission" date="2020-08" db="EMBL/GenBank/DDBJ databases">
        <title>Genome public.</title>
        <authorList>
            <person name="Liu C."/>
            <person name="Sun Q."/>
        </authorList>
    </citation>
    <scope>NUCLEOTIDE SEQUENCE [LARGE SCALE GENOMIC DNA]</scope>
    <source>
        <strain evidence="12 13">NSJ-26</strain>
    </source>
</reference>
<evidence type="ECO:0000313" key="13">
    <source>
        <dbReference type="Proteomes" id="UP000601522"/>
    </source>
</evidence>
<dbReference type="Proteomes" id="UP000601522">
    <property type="component" value="Unassembled WGS sequence"/>
</dbReference>
<dbReference type="PANTHER" id="PTHR48111:SF40">
    <property type="entry name" value="PHOSPHATE REGULON TRANSCRIPTIONAL REGULATORY PROTEIN PHOB"/>
    <property type="match status" value="1"/>
</dbReference>
<dbReference type="Pfam" id="PF00486">
    <property type="entry name" value="Trans_reg_C"/>
    <property type="match status" value="1"/>
</dbReference>
<dbReference type="InterPro" id="IPR036388">
    <property type="entry name" value="WH-like_DNA-bd_sf"/>
</dbReference>
<feature type="domain" description="OmpR/PhoB-type" evidence="11">
    <location>
        <begin position="129"/>
        <end position="228"/>
    </location>
</feature>
<dbReference type="SMART" id="SM00862">
    <property type="entry name" value="Trans_reg_C"/>
    <property type="match status" value="1"/>
</dbReference>
<dbReference type="InterPro" id="IPR011006">
    <property type="entry name" value="CheY-like_superfamily"/>
</dbReference>
<dbReference type="AlphaFoldDB" id="A0A926EXJ7"/>
<feature type="domain" description="Response regulatory" evidence="10">
    <location>
        <begin position="4"/>
        <end position="117"/>
    </location>
</feature>
<evidence type="ECO:0000256" key="5">
    <source>
        <dbReference type="ARBA" id="ARBA00023125"/>
    </source>
</evidence>
<dbReference type="InterPro" id="IPR001867">
    <property type="entry name" value="OmpR/PhoB-type_DNA-bd"/>
</dbReference>
<dbReference type="EMBL" id="JACRTK010000002">
    <property type="protein sequence ID" value="MBC8590801.1"/>
    <property type="molecule type" value="Genomic_DNA"/>
</dbReference>
<evidence type="ECO:0000259" key="10">
    <source>
        <dbReference type="PROSITE" id="PS50110"/>
    </source>
</evidence>
<keyword evidence="6" id="KW-0804">Transcription</keyword>
<name>A0A926EXJ7_9FIRM</name>
<evidence type="ECO:0000256" key="8">
    <source>
        <dbReference type="PROSITE-ProRule" id="PRU00169"/>
    </source>
</evidence>
<dbReference type="GO" id="GO:0005829">
    <property type="term" value="C:cytosol"/>
    <property type="evidence" value="ECO:0007669"/>
    <property type="project" value="TreeGrafter"/>
</dbReference>
<proteinExistence type="predicted"/>